<dbReference type="EMBL" id="JAAAUB010000006">
    <property type="protein sequence ID" value="NMH16630.1"/>
    <property type="molecule type" value="Genomic_DNA"/>
</dbReference>
<dbReference type="PANTHER" id="PTHR30435:SF1">
    <property type="entry name" value="FLAGELLAR HOOK PROTEIN FLGE"/>
    <property type="match status" value="1"/>
</dbReference>
<keyword evidence="11" id="KW-1185">Reference proteome</keyword>
<sequence>MAFQQGLSGLSSSSQALDVISHNVANANTSGFKASQTVFADVYSSTLGADPYKQVGSGSRVAAVRQNFSQGSITETGNSLDMAINGDGFFMVKRPVQGDNQTFYTRAGEFQLDKDGYVITATGYQLLGYPGTAGAGDAVPIQVPYDTGTPRETSTVSLTFNLDANQPVIDQTANPFNPSDPKTYNFSTTVVTYDSLGIAHNLNLYFVRTASGNPSTWDVYGTLSGDTVTDPSLTPPGTPALLGNLPFDASGALTGGSPLSLSFGGITLANGATIGGPVGATSDGTIDINLTATQFALASSVNTISQDGVPAGELAGVSVMPTGQIQARYTNGNVITVGTVAIAAFRNPNGLVSMGDNLWIASLESGPGVAGTPGAGTRGFISGGAVEASNVDLTAELVNMIVQQRAYQANAQSIKTQDQILQTVINLR</sequence>
<evidence type="ECO:0000259" key="8">
    <source>
        <dbReference type="Pfam" id="PF07559"/>
    </source>
</evidence>
<dbReference type="InterPro" id="IPR011491">
    <property type="entry name" value="FlgE_D2"/>
</dbReference>
<evidence type="ECO:0000256" key="3">
    <source>
        <dbReference type="ARBA" id="ARBA00019015"/>
    </source>
</evidence>
<feature type="domain" description="Flagellar basal body rod protein N-terminal" evidence="6">
    <location>
        <begin position="6"/>
        <end position="33"/>
    </location>
</feature>
<evidence type="ECO:0000256" key="1">
    <source>
        <dbReference type="ARBA" id="ARBA00004117"/>
    </source>
</evidence>
<dbReference type="NCBIfam" id="NF004238">
    <property type="entry name" value="PRK05682.1-1"/>
    <property type="match status" value="1"/>
</dbReference>
<evidence type="ECO:0000256" key="5">
    <source>
        <dbReference type="RuleBase" id="RU362116"/>
    </source>
</evidence>
<dbReference type="InterPro" id="IPR020013">
    <property type="entry name" value="Flagellar_FlgE/F/G"/>
</dbReference>
<keyword evidence="4 5" id="KW-0975">Bacterial flagellum</keyword>
<organism evidence="10 11">
    <name type="scientific">Tepidiphilus baoligensis</name>
    <dbReference type="NCBI Taxonomy" id="2698687"/>
    <lineage>
        <taxon>Bacteria</taxon>
        <taxon>Pseudomonadati</taxon>
        <taxon>Pseudomonadota</taxon>
        <taxon>Hydrogenophilia</taxon>
        <taxon>Hydrogenophilales</taxon>
        <taxon>Hydrogenophilaceae</taxon>
        <taxon>Tepidiphilus</taxon>
    </lineage>
</organism>
<evidence type="ECO:0000259" key="7">
    <source>
        <dbReference type="Pfam" id="PF06429"/>
    </source>
</evidence>
<dbReference type="InterPro" id="IPR037925">
    <property type="entry name" value="FlgE/F/G-like"/>
</dbReference>
<evidence type="ECO:0000259" key="6">
    <source>
        <dbReference type="Pfam" id="PF00460"/>
    </source>
</evidence>
<comment type="subcellular location">
    <subcellularLocation>
        <location evidence="1 5">Bacterial flagellum basal body</location>
    </subcellularLocation>
</comment>
<dbReference type="InterPro" id="IPR010930">
    <property type="entry name" value="Flg_bb/hook_C_dom"/>
</dbReference>
<accession>A0ABX1QNJ1</accession>
<name>A0ABX1QNJ1_9PROT</name>
<keyword evidence="10" id="KW-0966">Cell projection</keyword>
<comment type="function">
    <text evidence="5">A flexible structure which links the flagellar filament to the drive apparatus in the basal body.</text>
</comment>
<gene>
    <name evidence="10" type="ORF">GV368_05850</name>
</gene>
<dbReference type="Pfam" id="PF22692">
    <property type="entry name" value="LlgE_F_G_D1"/>
    <property type="match status" value="1"/>
</dbReference>
<keyword evidence="10" id="KW-0969">Cilium</keyword>
<evidence type="ECO:0000256" key="4">
    <source>
        <dbReference type="ARBA" id="ARBA00023143"/>
    </source>
</evidence>
<reference evidence="10 11" key="1">
    <citation type="journal article" date="2020" name="Curr. Microbiol.">
        <title>Tepidiphilus baoligensis sp. nov., a Novel Bacterium of the Family Hydrogenophilaceae Isolated from an Oil Reservoir.</title>
        <authorList>
            <person name="Zhang X."/>
            <person name="Wang G."/>
            <person name="Ma X."/>
            <person name="Yu J."/>
            <person name="You J."/>
            <person name="Xue Y."/>
            <person name="Ma Y."/>
        </authorList>
    </citation>
    <scope>NUCLEOTIDE SEQUENCE [LARGE SCALE GENOMIC DNA]</scope>
    <source>
        <strain evidence="10 11">B18-69</strain>
    </source>
</reference>
<feature type="domain" description="Flagellar basal-body/hook protein C-terminal" evidence="7">
    <location>
        <begin position="384"/>
        <end position="427"/>
    </location>
</feature>
<dbReference type="Pfam" id="PF06429">
    <property type="entry name" value="Flg_bbr_C"/>
    <property type="match status" value="1"/>
</dbReference>
<dbReference type="Proteomes" id="UP000669605">
    <property type="component" value="Unassembled WGS sequence"/>
</dbReference>
<dbReference type="Pfam" id="PF07559">
    <property type="entry name" value="FlgE_D2"/>
    <property type="match status" value="1"/>
</dbReference>
<evidence type="ECO:0000256" key="2">
    <source>
        <dbReference type="ARBA" id="ARBA00009677"/>
    </source>
</evidence>
<dbReference type="NCBIfam" id="TIGR03506">
    <property type="entry name" value="FlgEFG_subfam"/>
    <property type="match status" value="1"/>
</dbReference>
<feature type="domain" description="Flagellar hook protein FlgE/F/G-like D1" evidence="9">
    <location>
        <begin position="83"/>
        <end position="146"/>
    </location>
</feature>
<dbReference type="RefSeq" id="WP_169115850.1">
    <property type="nucleotide sequence ID" value="NZ_JAAAUB010000006.1"/>
</dbReference>
<dbReference type="PANTHER" id="PTHR30435">
    <property type="entry name" value="FLAGELLAR PROTEIN"/>
    <property type="match status" value="1"/>
</dbReference>
<dbReference type="InterPro" id="IPR037058">
    <property type="entry name" value="Falgellar_hook_FlgE_sf"/>
</dbReference>
<dbReference type="Pfam" id="PF00460">
    <property type="entry name" value="Flg_bb_rod"/>
    <property type="match status" value="1"/>
</dbReference>
<evidence type="ECO:0000313" key="11">
    <source>
        <dbReference type="Proteomes" id="UP000669605"/>
    </source>
</evidence>
<protein>
    <recommendedName>
        <fullName evidence="3 5">Flagellar hook protein FlgE</fullName>
    </recommendedName>
</protein>
<comment type="caution">
    <text evidence="10">The sequence shown here is derived from an EMBL/GenBank/DDBJ whole genome shotgun (WGS) entry which is preliminary data.</text>
</comment>
<dbReference type="Gene3D" id="2.60.98.20">
    <property type="entry name" value="Flagellar hook protein FlgE"/>
    <property type="match status" value="1"/>
</dbReference>
<dbReference type="SUPFAM" id="SSF117143">
    <property type="entry name" value="Flagellar hook protein flgE"/>
    <property type="match status" value="1"/>
</dbReference>
<proteinExistence type="inferred from homology"/>
<feature type="domain" description="Flagellar hook protein FlgE D2" evidence="8">
    <location>
        <begin position="161"/>
        <end position="308"/>
    </location>
</feature>
<evidence type="ECO:0000259" key="9">
    <source>
        <dbReference type="Pfam" id="PF22692"/>
    </source>
</evidence>
<dbReference type="InterPro" id="IPR001444">
    <property type="entry name" value="Flag_bb_rod_N"/>
</dbReference>
<comment type="similarity">
    <text evidence="2 5">Belongs to the flagella basal body rod proteins family.</text>
</comment>
<dbReference type="InterPro" id="IPR053967">
    <property type="entry name" value="LlgE_F_G-like_D1"/>
</dbReference>
<evidence type="ECO:0000313" key="10">
    <source>
        <dbReference type="EMBL" id="NMH16630.1"/>
    </source>
</evidence>
<keyword evidence="10" id="KW-0282">Flagellum</keyword>